<protein>
    <recommendedName>
        <fullName evidence="5">Probable membrane transporter protein</fullName>
    </recommendedName>
</protein>
<feature type="transmembrane region" description="Helical" evidence="5">
    <location>
        <begin position="230"/>
        <end position="257"/>
    </location>
</feature>
<evidence type="ECO:0000256" key="3">
    <source>
        <dbReference type="ARBA" id="ARBA00022989"/>
    </source>
</evidence>
<dbReference type="EMBL" id="DTKJ01000070">
    <property type="protein sequence ID" value="HGZ12551.1"/>
    <property type="molecule type" value="Genomic_DNA"/>
</dbReference>
<keyword evidence="4 5" id="KW-0472">Membrane</keyword>
<comment type="caution">
    <text evidence="6">The sequence shown here is derived from an EMBL/GenBank/DDBJ whole genome shotgun (WGS) entry which is preliminary data.</text>
</comment>
<evidence type="ECO:0000313" key="6">
    <source>
        <dbReference type="EMBL" id="HGZ12551.1"/>
    </source>
</evidence>
<feature type="transmembrane region" description="Helical" evidence="5">
    <location>
        <begin position="79"/>
        <end position="98"/>
    </location>
</feature>
<reference evidence="6" key="1">
    <citation type="journal article" date="2020" name="mSystems">
        <title>Genome- and Community-Level Interaction Insights into Carbon Utilization and Element Cycling Functions of Hydrothermarchaeota in Hydrothermal Sediment.</title>
        <authorList>
            <person name="Zhou Z."/>
            <person name="Liu Y."/>
            <person name="Xu W."/>
            <person name="Pan J."/>
            <person name="Luo Z.H."/>
            <person name="Li M."/>
        </authorList>
    </citation>
    <scope>NUCLEOTIDE SEQUENCE [LARGE SCALE GENOMIC DNA]</scope>
    <source>
        <strain evidence="6">SpSt-853</strain>
    </source>
</reference>
<keyword evidence="5" id="KW-1003">Cell membrane</keyword>
<organism evidence="6">
    <name type="scientific">Desulfobacca acetoxidans</name>
    <dbReference type="NCBI Taxonomy" id="60893"/>
    <lineage>
        <taxon>Bacteria</taxon>
        <taxon>Pseudomonadati</taxon>
        <taxon>Thermodesulfobacteriota</taxon>
        <taxon>Desulfobaccia</taxon>
        <taxon>Desulfobaccales</taxon>
        <taxon>Desulfobaccaceae</taxon>
        <taxon>Desulfobacca</taxon>
    </lineage>
</organism>
<feature type="transmembrane region" description="Helical" evidence="5">
    <location>
        <begin position="269"/>
        <end position="287"/>
    </location>
</feature>
<evidence type="ECO:0000256" key="1">
    <source>
        <dbReference type="ARBA" id="ARBA00004141"/>
    </source>
</evidence>
<feature type="transmembrane region" description="Helical" evidence="5">
    <location>
        <begin position="293"/>
        <end position="316"/>
    </location>
</feature>
<name>A0A7C5AMQ5_9BACT</name>
<dbReference type="PANTHER" id="PTHR43483">
    <property type="entry name" value="MEMBRANE TRANSPORTER PROTEIN HI_0806-RELATED"/>
    <property type="match status" value="1"/>
</dbReference>
<evidence type="ECO:0000256" key="5">
    <source>
        <dbReference type="RuleBase" id="RU363041"/>
    </source>
</evidence>
<feature type="transmembrane region" description="Helical" evidence="5">
    <location>
        <begin position="197"/>
        <end position="224"/>
    </location>
</feature>
<dbReference type="GO" id="GO:0005886">
    <property type="term" value="C:plasma membrane"/>
    <property type="evidence" value="ECO:0007669"/>
    <property type="project" value="UniProtKB-SubCell"/>
</dbReference>
<sequence length="321" mass="34631">MLFPVSGVEVNPLVPPLVSVVVSTFTSMGGVSGAFLLLPFQISILKFTSPAVSPTNLVFNIVAIPSGVYRYIREGRMNWPVTWVVTLGTLPGLLFGALIRVKWLPDPTHFKLFVGCVLLYIGGRLLYDQTPWAKRKKAKIQKFEAHVQQRLQQVLKEAGYTGGRGLPPAARVKTASCSWKRVSYEFLGETFSFNAPALFLLALVVGLVGGTYGIGGGAIIAPFLASIFELPIYTIAGAALMGTFITSVAGVAIYYCLAPFCPHQVVAPDLLLGALFGIGGFCGMYLGARLQKFISGTLIRIGLGVLITALALRYILGYFFR</sequence>
<dbReference type="PANTHER" id="PTHR43483:SF3">
    <property type="entry name" value="MEMBRANE TRANSPORTER PROTEIN HI_0806-RELATED"/>
    <property type="match status" value="1"/>
</dbReference>
<comment type="similarity">
    <text evidence="5">Belongs to the 4-toluene sulfonate uptake permease (TSUP) (TC 2.A.102) family.</text>
</comment>
<feature type="transmembrane region" description="Helical" evidence="5">
    <location>
        <begin position="110"/>
        <end position="127"/>
    </location>
</feature>
<dbReference type="AlphaFoldDB" id="A0A7C5AMQ5"/>
<gene>
    <name evidence="6" type="ORF">ENW48_10110</name>
</gene>
<dbReference type="Pfam" id="PF01925">
    <property type="entry name" value="TauE"/>
    <property type="match status" value="1"/>
</dbReference>
<comment type="subcellular location">
    <subcellularLocation>
        <location evidence="5">Cell membrane</location>
        <topology evidence="5">Multi-pass membrane protein</topology>
    </subcellularLocation>
    <subcellularLocation>
        <location evidence="1">Membrane</location>
        <topology evidence="1">Multi-pass membrane protein</topology>
    </subcellularLocation>
</comment>
<keyword evidence="3 5" id="KW-1133">Transmembrane helix</keyword>
<keyword evidence="2 5" id="KW-0812">Transmembrane</keyword>
<evidence type="ECO:0000256" key="2">
    <source>
        <dbReference type="ARBA" id="ARBA00022692"/>
    </source>
</evidence>
<accession>A0A7C5AMQ5</accession>
<feature type="transmembrane region" description="Helical" evidence="5">
    <location>
        <begin position="20"/>
        <end position="40"/>
    </location>
</feature>
<evidence type="ECO:0000256" key="4">
    <source>
        <dbReference type="ARBA" id="ARBA00023136"/>
    </source>
</evidence>
<dbReference type="InterPro" id="IPR002781">
    <property type="entry name" value="TM_pro_TauE-like"/>
</dbReference>
<proteinExistence type="inferred from homology"/>